<protein>
    <submittedName>
        <fullName evidence="1">Uncharacterized protein</fullName>
    </submittedName>
</protein>
<gene>
    <name evidence="1" type="ORF">PACLA_8A066306</name>
</gene>
<keyword evidence="2" id="KW-1185">Reference proteome</keyword>
<comment type="caution">
    <text evidence="1">The sequence shown here is derived from an EMBL/GenBank/DDBJ whole genome shotgun (WGS) entry which is preliminary data.</text>
</comment>
<evidence type="ECO:0000313" key="2">
    <source>
        <dbReference type="Proteomes" id="UP001152795"/>
    </source>
</evidence>
<name>A0A7D9DFU5_PARCT</name>
<sequence length="448" mass="50127">MALNSTNQTYDLFDVKKNKLLWQGDLSQLKTFVANEVNQRDAENAIWRSPSGGTWCFKGEGDDLLVTWHSKSKTISFDGKAADEIKERIHEAISNKYTDLTNVEVANVEATNVEAAKVEATNVEATNVEATNDEAADIEARDNTNAIELVNISDSTLLPNDLCALGMSQSDLNEKYKGADWQTVKGSVIKNGSCKQMSASSIDADINPNVEISNRFESLIYEGDEESDDQEIPNTTKTKEKLSLQQKGFGKTVTSTDELVDIFNDHFSNIGPKLAESIPNDNDVSFREFITQQKSKTKNSFSFRPVSVTLVYTLLVNLSTTKATGMDKISAKILQVAAPVIALSLAEIFNMSIDSDQFPSDWKAARVIPSFKKGQRSMLDNYRPISILPVVSKLMERIMYDQMYEYLNQNNLFSKHQFGFRPYHSTTILHYWIVRTNGIPTWTVGCIT</sequence>
<evidence type="ECO:0000313" key="1">
    <source>
        <dbReference type="EMBL" id="CAB3984072.1"/>
    </source>
</evidence>
<dbReference type="PANTHER" id="PTHR47510:SF3">
    <property type="entry name" value="ENDO_EXONUCLEASE_PHOSPHATASE DOMAIN-CONTAINING PROTEIN"/>
    <property type="match status" value="1"/>
</dbReference>
<dbReference type="AlphaFoldDB" id="A0A7D9DFU5"/>
<proteinExistence type="predicted"/>
<dbReference type="EMBL" id="CACRXK020000693">
    <property type="protein sequence ID" value="CAB3984072.1"/>
    <property type="molecule type" value="Genomic_DNA"/>
</dbReference>
<reference evidence="1" key="1">
    <citation type="submission" date="2020-04" db="EMBL/GenBank/DDBJ databases">
        <authorList>
            <person name="Alioto T."/>
            <person name="Alioto T."/>
            <person name="Gomez Garrido J."/>
        </authorList>
    </citation>
    <scope>NUCLEOTIDE SEQUENCE</scope>
    <source>
        <strain evidence="1">A484AB</strain>
    </source>
</reference>
<organism evidence="1 2">
    <name type="scientific">Paramuricea clavata</name>
    <name type="common">Red gorgonian</name>
    <name type="synonym">Violescent sea-whip</name>
    <dbReference type="NCBI Taxonomy" id="317549"/>
    <lineage>
        <taxon>Eukaryota</taxon>
        <taxon>Metazoa</taxon>
        <taxon>Cnidaria</taxon>
        <taxon>Anthozoa</taxon>
        <taxon>Octocorallia</taxon>
        <taxon>Malacalcyonacea</taxon>
        <taxon>Plexauridae</taxon>
        <taxon>Paramuricea</taxon>
    </lineage>
</organism>
<dbReference type="Proteomes" id="UP001152795">
    <property type="component" value="Unassembled WGS sequence"/>
</dbReference>
<accession>A0A7D9DFU5</accession>
<dbReference type="OrthoDB" id="5984501at2759"/>
<dbReference type="PANTHER" id="PTHR47510">
    <property type="entry name" value="REVERSE TRANSCRIPTASE DOMAIN-CONTAINING PROTEIN"/>
    <property type="match status" value="1"/>
</dbReference>
<dbReference type="SUPFAM" id="SSF56672">
    <property type="entry name" value="DNA/RNA polymerases"/>
    <property type="match status" value="1"/>
</dbReference>
<dbReference type="InterPro" id="IPR043502">
    <property type="entry name" value="DNA/RNA_pol_sf"/>
</dbReference>